<gene>
    <name evidence="4" type="ORF">J2S18_001459</name>
</gene>
<dbReference type="SUPFAM" id="SSF51735">
    <property type="entry name" value="NAD(P)-binding Rossmann-fold domains"/>
    <property type="match status" value="1"/>
</dbReference>
<sequence length="624" mass="70365">MSEIRKFRYPILIILDLIAINLAYLFSFVVRFDFDIPKEFMTIYVKMLPVICLLYIISFSTCKMYRSLWSNASIDEFIRGIIGSLIGGILNLIYNNIISERIPNSIVVISCILIFMFTLGIRISYRVYRRLVVYGKLKANNNSENILIIGAGSCGHLVLNEIFKDKKARFKPIGIIDDEKKKGTFLSGVKILGDRYDIPRVVTDNNVDIIFLCIANIKADEKRKIIEICQDTNAKIKVIPGVNEIIGGKVSLTKMRDVDIKDLLGRDEISLDKEGVKSYINNKVVLVTGGGGTIGSELCRQIAHFNPKKLLILDIYENHAYELQNELKYAFPELDQQVIIASVRDKRRLRKVFNKYKPNVIFHAAAHKHVPLMEENPEEAIKNNVVGTLNTAECADEFNVEKFVLISTDKAVNPTNIMGATKRMCEMIMQAMNKVSKTDFVAVRFGNVLGSSGSVIPLFKQQIKNGGPVTLTHMEIRRYFMLIPEAAQLVLQAGAYAKGGEIFVLDMGSPVKIYDLAKNLIKLSGFEPEKDIEIKVTGLRPGEKLYEELLMDEEGLKETGHKKIFIGAPADFDIDDVKNKIDELLFTALNKDTNELKEKMKEVVPTYKDPEEVNAEKEIASTVV</sequence>
<proteinExistence type="inferred from homology"/>
<feature type="transmembrane region" description="Helical" evidence="2">
    <location>
        <begin position="12"/>
        <end position="31"/>
    </location>
</feature>
<evidence type="ECO:0000313" key="4">
    <source>
        <dbReference type="EMBL" id="MDQ0149529.1"/>
    </source>
</evidence>
<name>A0ABT9UTB6_9FIRM</name>
<dbReference type="Proteomes" id="UP001228504">
    <property type="component" value="Unassembled WGS sequence"/>
</dbReference>
<dbReference type="EMBL" id="JAUSUF010000003">
    <property type="protein sequence ID" value="MDQ0149529.1"/>
    <property type="molecule type" value="Genomic_DNA"/>
</dbReference>
<keyword evidence="2" id="KW-1133">Transmembrane helix</keyword>
<organism evidence="4 5">
    <name type="scientific">Eubacterium multiforme</name>
    <dbReference type="NCBI Taxonomy" id="83339"/>
    <lineage>
        <taxon>Bacteria</taxon>
        <taxon>Bacillati</taxon>
        <taxon>Bacillota</taxon>
        <taxon>Clostridia</taxon>
        <taxon>Eubacteriales</taxon>
        <taxon>Eubacteriaceae</taxon>
        <taxon>Eubacterium</taxon>
    </lineage>
</organism>
<feature type="transmembrane region" description="Helical" evidence="2">
    <location>
        <begin position="77"/>
        <end position="94"/>
    </location>
</feature>
<dbReference type="SUPFAM" id="SSF53335">
    <property type="entry name" value="S-adenosyl-L-methionine-dependent methyltransferases"/>
    <property type="match status" value="1"/>
</dbReference>
<reference evidence="4 5" key="1">
    <citation type="submission" date="2023-07" db="EMBL/GenBank/DDBJ databases">
        <title>Genomic Encyclopedia of Type Strains, Phase IV (KMG-IV): sequencing the most valuable type-strain genomes for metagenomic binning, comparative biology and taxonomic classification.</title>
        <authorList>
            <person name="Goeker M."/>
        </authorList>
    </citation>
    <scope>NUCLEOTIDE SEQUENCE [LARGE SCALE GENOMIC DNA]</scope>
    <source>
        <strain evidence="4 5">DSM 20694</strain>
    </source>
</reference>
<dbReference type="Pfam" id="PF02719">
    <property type="entry name" value="Polysacc_synt_2"/>
    <property type="match status" value="1"/>
</dbReference>
<keyword evidence="5" id="KW-1185">Reference proteome</keyword>
<evidence type="ECO:0000259" key="3">
    <source>
        <dbReference type="Pfam" id="PF02719"/>
    </source>
</evidence>
<feature type="transmembrane region" description="Helical" evidence="2">
    <location>
        <begin position="106"/>
        <end position="125"/>
    </location>
</feature>
<dbReference type="Gene3D" id="3.40.50.720">
    <property type="entry name" value="NAD(P)-binding Rossmann-like Domain"/>
    <property type="match status" value="2"/>
</dbReference>
<dbReference type="Pfam" id="PF13727">
    <property type="entry name" value="CoA_binding_3"/>
    <property type="match status" value="1"/>
</dbReference>
<dbReference type="PANTHER" id="PTHR43318">
    <property type="entry name" value="UDP-N-ACETYLGLUCOSAMINE 4,6-DEHYDRATASE"/>
    <property type="match status" value="1"/>
</dbReference>
<dbReference type="CDD" id="cd05237">
    <property type="entry name" value="UDP_invert_4-6DH_SDR_e"/>
    <property type="match status" value="1"/>
</dbReference>
<dbReference type="InterPro" id="IPR029063">
    <property type="entry name" value="SAM-dependent_MTases_sf"/>
</dbReference>
<dbReference type="RefSeq" id="WP_307485096.1">
    <property type="nucleotide sequence ID" value="NZ_JAUSUF010000003.1"/>
</dbReference>
<protein>
    <submittedName>
        <fullName evidence="4">FlaA1/EpsC-like NDP-sugar epimerase</fullName>
    </submittedName>
</protein>
<dbReference type="InterPro" id="IPR036291">
    <property type="entry name" value="NAD(P)-bd_dom_sf"/>
</dbReference>
<feature type="domain" description="Polysaccharide biosynthesis protein CapD-like" evidence="3">
    <location>
        <begin position="285"/>
        <end position="566"/>
    </location>
</feature>
<keyword evidence="2" id="KW-0812">Transmembrane</keyword>
<evidence type="ECO:0000256" key="1">
    <source>
        <dbReference type="ARBA" id="ARBA00007430"/>
    </source>
</evidence>
<evidence type="ECO:0000313" key="5">
    <source>
        <dbReference type="Proteomes" id="UP001228504"/>
    </source>
</evidence>
<dbReference type="InterPro" id="IPR051203">
    <property type="entry name" value="Polysaccharide_Synthase-Rel"/>
</dbReference>
<evidence type="ECO:0000256" key="2">
    <source>
        <dbReference type="SAM" id="Phobius"/>
    </source>
</evidence>
<keyword evidence="2" id="KW-0472">Membrane</keyword>
<feature type="transmembrane region" description="Helical" evidence="2">
    <location>
        <begin position="43"/>
        <end position="65"/>
    </location>
</feature>
<dbReference type="PANTHER" id="PTHR43318:SF1">
    <property type="entry name" value="POLYSACCHARIDE BIOSYNTHESIS PROTEIN EPSC-RELATED"/>
    <property type="match status" value="1"/>
</dbReference>
<comment type="caution">
    <text evidence="4">The sequence shown here is derived from an EMBL/GenBank/DDBJ whole genome shotgun (WGS) entry which is preliminary data.</text>
</comment>
<accession>A0ABT9UTB6</accession>
<dbReference type="InterPro" id="IPR003869">
    <property type="entry name" value="Polysac_CapD-like"/>
</dbReference>
<comment type="similarity">
    <text evidence="1">Belongs to the polysaccharide synthase family.</text>
</comment>